<name>A0ABT1XD11_9BURK</name>
<proteinExistence type="inferred from homology"/>
<dbReference type="NCBIfam" id="TIGR00154">
    <property type="entry name" value="ispE"/>
    <property type="match status" value="1"/>
</dbReference>
<dbReference type="EMBL" id="JANKHG010000001">
    <property type="protein sequence ID" value="MCR2745165.1"/>
    <property type="molecule type" value="Genomic_DNA"/>
</dbReference>
<feature type="active site" evidence="7">
    <location>
        <position position="17"/>
    </location>
</feature>
<dbReference type="SUPFAM" id="SSF54211">
    <property type="entry name" value="Ribosomal protein S5 domain 2-like"/>
    <property type="match status" value="1"/>
</dbReference>
<feature type="active site" evidence="7">
    <location>
        <position position="148"/>
    </location>
</feature>
<reference evidence="9" key="1">
    <citation type="submission" date="2022-07" db="EMBL/GenBank/DDBJ databases">
        <authorList>
            <person name="Xamxidin M."/>
        </authorList>
    </citation>
    <scope>NUCLEOTIDE SEQUENCE</scope>
    <source>
        <strain evidence="9">YS8-69</strain>
    </source>
</reference>
<comment type="similarity">
    <text evidence="7">Belongs to the GHMP kinase family. IspE subfamily.</text>
</comment>
<comment type="catalytic activity">
    <reaction evidence="7">
        <text>4-CDP-2-C-methyl-D-erythritol + ATP = 4-CDP-2-C-methyl-D-erythritol 2-phosphate + ADP + H(+)</text>
        <dbReference type="Rhea" id="RHEA:18437"/>
        <dbReference type="ChEBI" id="CHEBI:15378"/>
        <dbReference type="ChEBI" id="CHEBI:30616"/>
        <dbReference type="ChEBI" id="CHEBI:57823"/>
        <dbReference type="ChEBI" id="CHEBI:57919"/>
        <dbReference type="ChEBI" id="CHEBI:456216"/>
        <dbReference type="EC" id="2.7.1.148"/>
    </reaction>
</comment>
<keyword evidence="3 7" id="KW-0547">Nucleotide-binding</keyword>
<evidence type="ECO:0000259" key="8">
    <source>
        <dbReference type="Pfam" id="PF00288"/>
    </source>
</evidence>
<dbReference type="PANTHER" id="PTHR43527">
    <property type="entry name" value="4-DIPHOSPHOCYTIDYL-2-C-METHYL-D-ERYTHRITOL KINASE, CHLOROPLASTIC"/>
    <property type="match status" value="1"/>
</dbReference>
<dbReference type="Gene3D" id="3.30.70.890">
    <property type="entry name" value="GHMP kinase, C-terminal domain"/>
    <property type="match status" value="1"/>
</dbReference>
<evidence type="ECO:0000256" key="3">
    <source>
        <dbReference type="ARBA" id="ARBA00022741"/>
    </source>
</evidence>
<feature type="binding site" evidence="7">
    <location>
        <begin position="106"/>
        <end position="116"/>
    </location>
    <ligand>
        <name>ATP</name>
        <dbReference type="ChEBI" id="CHEBI:30616"/>
    </ligand>
</feature>
<dbReference type="InterPro" id="IPR020568">
    <property type="entry name" value="Ribosomal_Su5_D2-typ_SF"/>
</dbReference>
<dbReference type="GO" id="GO:0050515">
    <property type="term" value="F:4-(cytidine 5'-diphospho)-2-C-methyl-D-erythritol kinase activity"/>
    <property type="evidence" value="ECO:0007669"/>
    <property type="project" value="UniProtKB-EC"/>
</dbReference>
<organism evidence="9 10">
    <name type="scientific">Limnobacter parvus</name>
    <dbReference type="NCBI Taxonomy" id="2939690"/>
    <lineage>
        <taxon>Bacteria</taxon>
        <taxon>Pseudomonadati</taxon>
        <taxon>Pseudomonadota</taxon>
        <taxon>Betaproteobacteria</taxon>
        <taxon>Burkholderiales</taxon>
        <taxon>Burkholderiaceae</taxon>
        <taxon>Limnobacter</taxon>
    </lineage>
</organism>
<dbReference type="Gene3D" id="3.30.230.10">
    <property type="match status" value="1"/>
</dbReference>
<evidence type="ECO:0000256" key="1">
    <source>
        <dbReference type="ARBA" id="ARBA00017473"/>
    </source>
</evidence>
<dbReference type="EC" id="2.7.1.148" evidence="7"/>
<evidence type="ECO:0000256" key="2">
    <source>
        <dbReference type="ARBA" id="ARBA00022679"/>
    </source>
</evidence>
<evidence type="ECO:0000313" key="9">
    <source>
        <dbReference type="EMBL" id="MCR2745165.1"/>
    </source>
</evidence>
<dbReference type="Pfam" id="PF00288">
    <property type="entry name" value="GHMP_kinases_N"/>
    <property type="match status" value="1"/>
</dbReference>
<evidence type="ECO:0000256" key="5">
    <source>
        <dbReference type="ARBA" id="ARBA00022840"/>
    </source>
</evidence>
<dbReference type="SUPFAM" id="SSF55060">
    <property type="entry name" value="GHMP Kinase, C-terminal domain"/>
    <property type="match status" value="1"/>
</dbReference>
<comment type="pathway">
    <text evidence="7">Isoprenoid biosynthesis; isopentenyl diphosphate biosynthesis via DXP pathway; isopentenyl diphosphate from 1-deoxy-D-xylulose 5-phosphate: step 3/6.</text>
</comment>
<comment type="function">
    <text evidence="7">Catalyzes the phosphorylation of the position 2 hydroxy group of 4-diphosphocytidyl-2C-methyl-D-erythritol.</text>
</comment>
<dbReference type="PANTHER" id="PTHR43527:SF2">
    <property type="entry name" value="4-DIPHOSPHOCYTIDYL-2-C-METHYL-D-ERYTHRITOL KINASE, CHLOROPLASTIC"/>
    <property type="match status" value="1"/>
</dbReference>
<accession>A0ABT1XD11</accession>
<keyword evidence="6 7" id="KW-0414">Isoprene biosynthesis</keyword>
<dbReference type="Proteomes" id="UP001165267">
    <property type="component" value="Unassembled WGS sequence"/>
</dbReference>
<dbReference type="HAMAP" id="MF_00061">
    <property type="entry name" value="IspE"/>
    <property type="match status" value="1"/>
</dbReference>
<dbReference type="InterPro" id="IPR014721">
    <property type="entry name" value="Ribsml_uS5_D2-typ_fold_subgr"/>
</dbReference>
<feature type="domain" description="GHMP kinase N-terminal" evidence="8">
    <location>
        <begin position="77"/>
        <end position="153"/>
    </location>
</feature>
<evidence type="ECO:0000256" key="4">
    <source>
        <dbReference type="ARBA" id="ARBA00022777"/>
    </source>
</evidence>
<gene>
    <name evidence="7 9" type="primary">ispE</name>
    <name evidence="9" type="ORF">NSP04_00710</name>
</gene>
<protein>
    <recommendedName>
        <fullName evidence="1 7">4-diphosphocytidyl-2-C-methyl-D-erythritol kinase</fullName>
        <shortName evidence="7">CMK</shortName>
        <ecNumber evidence="7">2.7.1.148</ecNumber>
    </recommendedName>
    <alternativeName>
        <fullName evidence="7">4-(cytidine-5'-diphospho)-2-C-methyl-D-erythritol kinase</fullName>
    </alternativeName>
</protein>
<dbReference type="RefSeq" id="WP_257510416.1">
    <property type="nucleotide sequence ID" value="NZ_JANKHG010000001.1"/>
</dbReference>
<dbReference type="InterPro" id="IPR006204">
    <property type="entry name" value="GHMP_kinase_N_dom"/>
</dbReference>
<keyword evidence="10" id="KW-1185">Reference proteome</keyword>
<evidence type="ECO:0000256" key="7">
    <source>
        <dbReference type="HAMAP-Rule" id="MF_00061"/>
    </source>
</evidence>
<keyword evidence="5 7" id="KW-0067">ATP-binding</keyword>
<evidence type="ECO:0000256" key="6">
    <source>
        <dbReference type="ARBA" id="ARBA00023229"/>
    </source>
</evidence>
<comment type="caution">
    <text evidence="9">The sequence shown here is derived from an EMBL/GenBank/DDBJ whole genome shotgun (WGS) entry which is preliminary data.</text>
</comment>
<dbReference type="InterPro" id="IPR004424">
    <property type="entry name" value="IspE"/>
</dbReference>
<dbReference type="InterPro" id="IPR036554">
    <property type="entry name" value="GHMP_kinase_C_sf"/>
</dbReference>
<dbReference type="PIRSF" id="PIRSF010376">
    <property type="entry name" value="IspE"/>
    <property type="match status" value="1"/>
</dbReference>
<evidence type="ECO:0000313" key="10">
    <source>
        <dbReference type="Proteomes" id="UP001165267"/>
    </source>
</evidence>
<keyword evidence="2 7" id="KW-0808">Transferase</keyword>
<sequence>MSTLAPPVHLSACSPAKINLFLHVTGRRADGYHLLQSVFCPITLSDKIELTLQPSPDDQLHIERLGDLVHIPKLTDLTVRACEKFFELANIQQAQRVCIQVRKNIPEQAGLGGGSSNAATVLRMLNQHYGNLLSPIQMDDIALALGADVPFFLQDKSAFVEGIGEIITPIAGASGHLIVYKPPLSCPTPKIFSDPQLTRNSSDVKIAVFDSASRVNSGLMGFIRSNTQNALQTVVSSNFPEWEQQFEAFSSSVAKFNPQLIRMSGSGSAMFAVFASPSQSSNAVAAVAEAPDLQAGKWFECEIVA</sequence>
<keyword evidence="4 7" id="KW-0418">Kinase</keyword>